<dbReference type="Proteomes" id="UP000193986">
    <property type="component" value="Unassembled WGS sequence"/>
</dbReference>
<feature type="transmembrane region" description="Helical" evidence="7">
    <location>
        <begin position="362"/>
        <end position="381"/>
    </location>
</feature>
<comment type="subcellular location">
    <subcellularLocation>
        <location evidence="1">Membrane</location>
        <topology evidence="1">Multi-pass membrane protein</topology>
    </subcellularLocation>
</comment>
<dbReference type="InterPro" id="IPR036259">
    <property type="entry name" value="MFS_trans_sf"/>
</dbReference>
<feature type="transmembrane region" description="Helical" evidence="7">
    <location>
        <begin position="166"/>
        <end position="187"/>
    </location>
</feature>
<dbReference type="FunFam" id="1.20.1250.20:FF:000295">
    <property type="entry name" value="Unplaced genomic scaffold supercont1.7, whole genome shotgun sequence"/>
    <property type="match status" value="1"/>
</dbReference>
<feature type="transmembrane region" description="Helical" evidence="7">
    <location>
        <begin position="396"/>
        <end position="416"/>
    </location>
</feature>
<proteinExistence type="inferred from homology"/>
<keyword evidence="10" id="KW-1185">Reference proteome</keyword>
<dbReference type="InterPro" id="IPR020846">
    <property type="entry name" value="MFS_dom"/>
</dbReference>
<feature type="domain" description="Major facilitator superfamily (MFS) profile" evidence="8">
    <location>
        <begin position="70"/>
        <end position="487"/>
    </location>
</feature>
<comment type="caution">
    <text evidence="9">The sequence shown here is derived from an EMBL/GenBank/DDBJ whole genome shotgun (WGS) entry which is preliminary data.</text>
</comment>
<feature type="transmembrane region" description="Helical" evidence="7">
    <location>
        <begin position="299"/>
        <end position="319"/>
    </location>
</feature>
<name>A0A1Y2AM89_9TREE</name>
<feature type="transmembrane region" description="Helical" evidence="7">
    <location>
        <begin position="70"/>
        <end position="88"/>
    </location>
</feature>
<gene>
    <name evidence="9" type="ORF">BCR39DRAFT_548940</name>
</gene>
<comment type="similarity">
    <text evidence="6">Belongs to the major facilitator superfamily. Allantoate permease family.</text>
</comment>
<sequence>MSLASETDPKLQVETKHDVDHAEFGHDHDLAHTAADVKHGDHALKVLGDERVELTEEDNARIRRKTDKRILTILIWVYFLQTLDKTVLGYGNVFGLSTDAHLVNSQYSLISTMNAIAQLGWQPFSSYLIVKVPARTLMPILVFGWGVAQACMAASTSFGALVATRFLLGLFEAGCLPLFSILTAQWYRRSEQPIRVAAWYSANGIATMVAAIISFGLGHVNSEHIAGWQLIFIVVGVITCASAPFVWWFLDSDVASARFLDGHEKAMGIERLRANQTGTGSNEFKWTQVWEMAYDPKSYLWLVMALLLNIGASVTNAFGPTLIANFGFDKYVTALLNMPFGFLQFVCILVASYAVQKWRFKSIVLAAFVVPVIAGLGVLYGEGVSSNFNQGAALTGYYLLAFLFGGNPLIVSWMVANTAGQTKKSAIMSLYNAGSSAGNIIGPLLFNAKDKPHYIPGVRAVLGLFCALLAVVGMQVVVLFFLNRQRENQREKNGKPRKIEDTSMSTKYVAYGSGGANGLGQNALLDMTDFRNDEFVYLY</sequence>
<keyword evidence="4 7" id="KW-1133">Transmembrane helix</keyword>
<organism evidence="9 10">
    <name type="scientific">Naematelia encephala</name>
    <dbReference type="NCBI Taxonomy" id="71784"/>
    <lineage>
        <taxon>Eukaryota</taxon>
        <taxon>Fungi</taxon>
        <taxon>Dikarya</taxon>
        <taxon>Basidiomycota</taxon>
        <taxon>Agaricomycotina</taxon>
        <taxon>Tremellomycetes</taxon>
        <taxon>Tremellales</taxon>
        <taxon>Naemateliaceae</taxon>
        <taxon>Naematelia</taxon>
    </lineage>
</organism>
<evidence type="ECO:0000256" key="1">
    <source>
        <dbReference type="ARBA" id="ARBA00004141"/>
    </source>
</evidence>
<dbReference type="Pfam" id="PF07690">
    <property type="entry name" value="MFS_1"/>
    <property type="match status" value="1"/>
</dbReference>
<dbReference type="OrthoDB" id="6730379at2759"/>
<evidence type="ECO:0000256" key="5">
    <source>
        <dbReference type="ARBA" id="ARBA00023136"/>
    </source>
</evidence>
<dbReference type="PROSITE" id="PS50850">
    <property type="entry name" value="MFS"/>
    <property type="match status" value="1"/>
</dbReference>
<feature type="transmembrane region" description="Helical" evidence="7">
    <location>
        <begin position="137"/>
        <end position="160"/>
    </location>
</feature>
<dbReference type="GO" id="GO:0022857">
    <property type="term" value="F:transmembrane transporter activity"/>
    <property type="evidence" value="ECO:0007669"/>
    <property type="project" value="InterPro"/>
</dbReference>
<dbReference type="InterPro" id="IPR011701">
    <property type="entry name" value="MFS"/>
</dbReference>
<dbReference type="GO" id="GO:0016020">
    <property type="term" value="C:membrane"/>
    <property type="evidence" value="ECO:0007669"/>
    <property type="project" value="UniProtKB-SubCell"/>
</dbReference>
<evidence type="ECO:0000256" key="7">
    <source>
        <dbReference type="SAM" id="Phobius"/>
    </source>
</evidence>
<keyword evidence="2" id="KW-0813">Transport</keyword>
<keyword evidence="3 7" id="KW-0812">Transmembrane</keyword>
<evidence type="ECO:0000256" key="3">
    <source>
        <dbReference type="ARBA" id="ARBA00022692"/>
    </source>
</evidence>
<reference evidence="9 10" key="1">
    <citation type="submission" date="2016-07" db="EMBL/GenBank/DDBJ databases">
        <title>Pervasive Adenine N6-methylation of Active Genes in Fungi.</title>
        <authorList>
            <consortium name="DOE Joint Genome Institute"/>
            <person name="Mondo S.J."/>
            <person name="Dannebaum R.O."/>
            <person name="Kuo R.C."/>
            <person name="Labutti K."/>
            <person name="Haridas S."/>
            <person name="Kuo A."/>
            <person name="Salamov A."/>
            <person name="Ahrendt S.R."/>
            <person name="Lipzen A."/>
            <person name="Sullivan W."/>
            <person name="Andreopoulos W.B."/>
            <person name="Clum A."/>
            <person name="Lindquist E."/>
            <person name="Daum C."/>
            <person name="Ramamoorthy G.K."/>
            <person name="Gryganskyi A."/>
            <person name="Culley D."/>
            <person name="Magnuson J.K."/>
            <person name="James T.Y."/>
            <person name="O'Malley M.A."/>
            <person name="Stajich J.E."/>
            <person name="Spatafora J.W."/>
            <person name="Visel A."/>
            <person name="Grigoriev I.V."/>
        </authorList>
    </citation>
    <scope>NUCLEOTIDE SEQUENCE [LARGE SCALE GENOMIC DNA]</scope>
    <source>
        <strain evidence="9 10">68-887.2</strain>
    </source>
</reference>
<keyword evidence="5 7" id="KW-0472">Membrane</keyword>
<feature type="transmembrane region" description="Helical" evidence="7">
    <location>
        <begin position="428"/>
        <end position="448"/>
    </location>
</feature>
<evidence type="ECO:0000313" key="10">
    <source>
        <dbReference type="Proteomes" id="UP000193986"/>
    </source>
</evidence>
<dbReference type="PANTHER" id="PTHR43791:SF16">
    <property type="entry name" value="TRANSPORTER, PUTATIVE (AFU_ORTHOLOGUE AFUA_3G01840)-RELATED"/>
    <property type="match status" value="1"/>
</dbReference>
<dbReference type="PANTHER" id="PTHR43791">
    <property type="entry name" value="PERMEASE-RELATED"/>
    <property type="match status" value="1"/>
</dbReference>
<feature type="transmembrane region" description="Helical" evidence="7">
    <location>
        <begin position="226"/>
        <end position="250"/>
    </location>
</feature>
<dbReference type="Gene3D" id="1.20.1250.20">
    <property type="entry name" value="MFS general substrate transporter like domains"/>
    <property type="match status" value="2"/>
</dbReference>
<evidence type="ECO:0000313" key="9">
    <source>
        <dbReference type="EMBL" id="ORY23616.1"/>
    </source>
</evidence>
<feature type="transmembrane region" description="Helical" evidence="7">
    <location>
        <begin position="460"/>
        <end position="482"/>
    </location>
</feature>
<dbReference type="EMBL" id="MCFC01000077">
    <property type="protein sequence ID" value="ORY23616.1"/>
    <property type="molecule type" value="Genomic_DNA"/>
</dbReference>
<evidence type="ECO:0000259" key="8">
    <source>
        <dbReference type="PROSITE" id="PS50850"/>
    </source>
</evidence>
<dbReference type="InParanoid" id="A0A1Y2AM89"/>
<evidence type="ECO:0000256" key="6">
    <source>
        <dbReference type="ARBA" id="ARBA00037968"/>
    </source>
</evidence>
<accession>A0A1Y2AM89</accession>
<feature type="transmembrane region" description="Helical" evidence="7">
    <location>
        <begin position="108"/>
        <end position="130"/>
    </location>
</feature>
<dbReference type="FunFam" id="1.20.1250.20:FF:000064">
    <property type="entry name" value="MFS allantoate transporter"/>
    <property type="match status" value="1"/>
</dbReference>
<feature type="transmembrane region" description="Helical" evidence="7">
    <location>
        <begin position="331"/>
        <end position="355"/>
    </location>
</feature>
<protein>
    <submittedName>
        <fullName evidence="9">Major facilitator superfamily domain-containing protein</fullName>
    </submittedName>
</protein>
<dbReference type="SUPFAM" id="SSF103473">
    <property type="entry name" value="MFS general substrate transporter"/>
    <property type="match status" value="1"/>
</dbReference>
<dbReference type="AlphaFoldDB" id="A0A1Y2AM89"/>
<evidence type="ECO:0000256" key="2">
    <source>
        <dbReference type="ARBA" id="ARBA00022448"/>
    </source>
</evidence>
<feature type="transmembrane region" description="Helical" evidence="7">
    <location>
        <begin position="199"/>
        <end position="220"/>
    </location>
</feature>
<evidence type="ECO:0000256" key="4">
    <source>
        <dbReference type="ARBA" id="ARBA00022989"/>
    </source>
</evidence>